<evidence type="ECO:0000313" key="16">
    <source>
        <dbReference type="Proteomes" id="UP000054454"/>
    </source>
</evidence>
<dbReference type="AlphaFoldDB" id="A0A0W4ZM03"/>
<dbReference type="FunFam" id="3.30.70.1400:FF:000001">
    <property type="entry name" value="Aminomethyltransferase"/>
    <property type="match status" value="1"/>
</dbReference>
<dbReference type="Gene3D" id="3.30.1360.120">
    <property type="entry name" value="Probable tRNA modification gtpase trme, domain 1"/>
    <property type="match status" value="1"/>
</dbReference>
<evidence type="ECO:0000259" key="14">
    <source>
        <dbReference type="Pfam" id="PF08669"/>
    </source>
</evidence>
<dbReference type="GO" id="GO:0006546">
    <property type="term" value="P:glycine catabolic process"/>
    <property type="evidence" value="ECO:0007669"/>
    <property type="project" value="InterPro"/>
</dbReference>
<evidence type="ECO:0000256" key="4">
    <source>
        <dbReference type="ARBA" id="ARBA00012616"/>
    </source>
</evidence>
<keyword evidence="8 12" id="KW-0496">Mitochondrion</keyword>
<dbReference type="FunFam" id="2.40.30.110:FF:000002">
    <property type="entry name" value="Aminomethyltransferase"/>
    <property type="match status" value="1"/>
</dbReference>
<evidence type="ECO:0000256" key="12">
    <source>
        <dbReference type="RuleBase" id="RU003981"/>
    </source>
</evidence>
<evidence type="ECO:0000256" key="6">
    <source>
        <dbReference type="ARBA" id="ARBA00022679"/>
    </source>
</evidence>
<dbReference type="Proteomes" id="UP000054454">
    <property type="component" value="Unassembled WGS sequence"/>
</dbReference>
<dbReference type="SUPFAM" id="SSF101790">
    <property type="entry name" value="Aminomethyltransferase beta-barrel domain"/>
    <property type="match status" value="1"/>
</dbReference>
<keyword evidence="5 12" id="KW-0032">Aminotransferase</keyword>
<comment type="caution">
    <text evidence="15">The sequence shown here is derived from an EMBL/GenBank/DDBJ whole genome shotgun (WGS) entry which is preliminary data.</text>
</comment>
<comment type="function">
    <text evidence="12">The glycine cleavage system catalyzes the degradation of glycine.</text>
</comment>
<evidence type="ECO:0000256" key="10">
    <source>
        <dbReference type="ARBA" id="ARBA00047665"/>
    </source>
</evidence>
<reference evidence="16" key="1">
    <citation type="journal article" date="2016" name="Nat. Commun.">
        <title>Genome analysis of three Pneumocystis species reveals adaptation mechanisms to life exclusively in mammalian hosts.</title>
        <authorList>
            <person name="Ma L."/>
            <person name="Chen Z."/>
            <person name="Huang D.W."/>
            <person name="Kutty G."/>
            <person name="Ishihara M."/>
            <person name="Wang H."/>
            <person name="Abouelleil A."/>
            <person name="Bishop L."/>
            <person name="Davey E."/>
            <person name="Deng R."/>
            <person name="Deng X."/>
            <person name="Fan L."/>
            <person name="Fantoni G."/>
            <person name="Fitzgerald M."/>
            <person name="Gogineni E."/>
            <person name="Goldberg J.M."/>
            <person name="Handley G."/>
            <person name="Hu X."/>
            <person name="Huber C."/>
            <person name="Jiao X."/>
            <person name="Jones K."/>
            <person name="Levin J.Z."/>
            <person name="Liu Y."/>
            <person name="Macdonald P."/>
            <person name="Melnikov A."/>
            <person name="Raley C."/>
            <person name="Sassi M."/>
            <person name="Sherman B.T."/>
            <person name="Song X."/>
            <person name="Sykes S."/>
            <person name="Tran B."/>
            <person name="Walsh L."/>
            <person name="Xia Y."/>
            <person name="Yang J."/>
            <person name="Young S."/>
            <person name="Zeng Q."/>
            <person name="Zheng X."/>
            <person name="Stephens R."/>
            <person name="Nusbaum C."/>
            <person name="Birren B.W."/>
            <person name="Azadi P."/>
            <person name="Lempicki R.A."/>
            <person name="Cuomo C.A."/>
            <person name="Kovacs J.A."/>
        </authorList>
    </citation>
    <scope>NUCLEOTIDE SEQUENCE [LARGE SCALE GENOMIC DNA]</scope>
    <source>
        <strain evidence="16">B80</strain>
    </source>
</reference>
<dbReference type="GO" id="GO:0006730">
    <property type="term" value="P:one-carbon metabolic process"/>
    <property type="evidence" value="ECO:0007669"/>
    <property type="project" value="EnsemblFungi"/>
</dbReference>
<dbReference type="GO" id="GO:0004047">
    <property type="term" value="F:aminomethyltransferase activity"/>
    <property type="evidence" value="ECO:0007669"/>
    <property type="project" value="UniProtKB-EC"/>
</dbReference>
<evidence type="ECO:0000256" key="8">
    <source>
        <dbReference type="ARBA" id="ARBA00023128"/>
    </source>
</evidence>
<feature type="domain" description="Aminomethyltransferase C-terminal" evidence="14">
    <location>
        <begin position="290"/>
        <end position="367"/>
    </location>
</feature>
<comment type="subunit">
    <text evidence="3 12">The glycine cleavage system is composed of four proteins: P, T, L and H.</text>
</comment>
<keyword evidence="7 12" id="KW-0809">Transit peptide</keyword>
<dbReference type="EMBL" id="LFVZ01000005">
    <property type="protein sequence ID" value="KTW29413.1"/>
    <property type="molecule type" value="Genomic_DNA"/>
</dbReference>
<name>A0A0W4ZM03_PNEC8</name>
<comment type="similarity">
    <text evidence="2 12">Belongs to the GcvT family.</text>
</comment>
<accession>A0A0W4ZM03</accession>
<dbReference type="PANTHER" id="PTHR43757:SF2">
    <property type="entry name" value="AMINOMETHYLTRANSFERASE, MITOCHONDRIAL"/>
    <property type="match status" value="1"/>
</dbReference>
<organism evidence="15 16">
    <name type="scientific">Pneumocystis carinii (strain B80)</name>
    <name type="common">Rat pneumocystis pneumonia agent</name>
    <name type="synonym">Pneumocystis carinii f. sp. carinii</name>
    <dbReference type="NCBI Taxonomy" id="1408658"/>
    <lineage>
        <taxon>Eukaryota</taxon>
        <taxon>Fungi</taxon>
        <taxon>Dikarya</taxon>
        <taxon>Ascomycota</taxon>
        <taxon>Taphrinomycotina</taxon>
        <taxon>Pneumocystomycetes</taxon>
        <taxon>Pneumocystaceae</taxon>
        <taxon>Pneumocystis</taxon>
    </lineage>
</organism>
<evidence type="ECO:0000256" key="3">
    <source>
        <dbReference type="ARBA" id="ARBA00011690"/>
    </source>
</evidence>
<keyword evidence="6 12" id="KW-0808">Transferase</keyword>
<evidence type="ECO:0000256" key="1">
    <source>
        <dbReference type="ARBA" id="ARBA00004173"/>
    </source>
</evidence>
<dbReference type="GO" id="GO:0008483">
    <property type="term" value="F:transaminase activity"/>
    <property type="evidence" value="ECO:0007669"/>
    <property type="project" value="UniProtKB-KW"/>
</dbReference>
<dbReference type="PANTHER" id="PTHR43757">
    <property type="entry name" value="AMINOMETHYLTRANSFERASE"/>
    <property type="match status" value="1"/>
</dbReference>
<dbReference type="RefSeq" id="XP_018226606.1">
    <property type="nucleotide sequence ID" value="XM_018372165.1"/>
</dbReference>
<dbReference type="EC" id="2.1.2.10" evidence="4 12"/>
<dbReference type="NCBIfam" id="TIGR00528">
    <property type="entry name" value="gcvT"/>
    <property type="match status" value="1"/>
</dbReference>
<dbReference type="Pfam" id="PF08669">
    <property type="entry name" value="GCV_T_C"/>
    <property type="match status" value="1"/>
</dbReference>
<evidence type="ECO:0000256" key="7">
    <source>
        <dbReference type="ARBA" id="ARBA00022946"/>
    </source>
</evidence>
<dbReference type="SUPFAM" id="SSF103025">
    <property type="entry name" value="Folate-binding domain"/>
    <property type="match status" value="1"/>
</dbReference>
<dbReference type="Pfam" id="PF01571">
    <property type="entry name" value="GCV_T"/>
    <property type="match status" value="1"/>
</dbReference>
<proteinExistence type="inferred from homology"/>
<evidence type="ECO:0000313" key="15">
    <source>
        <dbReference type="EMBL" id="KTW29413.1"/>
    </source>
</evidence>
<protein>
    <recommendedName>
        <fullName evidence="4 12">Aminomethyltransferase</fullName>
        <ecNumber evidence="4 12">2.1.2.10</ecNumber>
    </recommendedName>
    <alternativeName>
        <fullName evidence="9 12">Glycine cleavage system T protein</fullName>
    </alternativeName>
</protein>
<comment type="catalytic activity">
    <reaction evidence="10 12">
        <text>N(6)-[(R)-S(8)-aminomethyldihydrolipoyl]-L-lysyl-[protein] + (6S)-5,6,7,8-tetrahydrofolate = N(6)-[(R)-dihydrolipoyl]-L-lysyl-[protein] + (6R)-5,10-methylene-5,6,7,8-tetrahydrofolate + NH4(+)</text>
        <dbReference type="Rhea" id="RHEA:16945"/>
        <dbReference type="Rhea" id="RHEA-COMP:10475"/>
        <dbReference type="Rhea" id="RHEA-COMP:10492"/>
        <dbReference type="ChEBI" id="CHEBI:15636"/>
        <dbReference type="ChEBI" id="CHEBI:28938"/>
        <dbReference type="ChEBI" id="CHEBI:57453"/>
        <dbReference type="ChEBI" id="CHEBI:83100"/>
        <dbReference type="ChEBI" id="CHEBI:83143"/>
        <dbReference type="EC" id="2.1.2.10"/>
    </reaction>
</comment>
<dbReference type="VEuPathDB" id="FungiDB:T552_04114"/>
<dbReference type="GO" id="GO:0005960">
    <property type="term" value="C:glycine cleavage complex"/>
    <property type="evidence" value="ECO:0007669"/>
    <property type="project" value="EnsemblFungi"/>
</dbReference>
<dbReference type="Gene3D" id="4.10.1250.10">
    <property type="entry name" value="Aminomethyltransferase fragment"/>
    <property type="match status" value="1"/>
</dbReference>
<dbReference type="GeneID" id="28938368"/>
<dbReference type="InterPro" id="IPR027266">
    <property type="entry name" value="TrmE/GcvT-like"/>
</dbReference>
<evidence type="ECO:0000256" key="5">
    <source>
        <dbReference type="ARBA" id="ARBA00022576"/>
    </source>
</evidence>
<dbReference type="InterPro" id="IPR013977">
    <property type="entry name" value="GcvT_C"/>
</dbReference>
<dbReference type="FunFam" id="4.10.1250.10:FF:000002">
    <property type="entry name" value="Aminomethyltransferase"/>
    <property type="match status" value="1"/>
</dbReference>
<feature type="domain" description="GCVT N-terminal" evidence="13">
    <location>
        <begin position="1"/>
        <end position="265"/>
    </location>
</feature>
<keyword evidence="16" id="KW-1185">Reference proteome</keyword>
<evidence type="ECO:0000256" key="9">
    <source>
        <dbReference type="ARBA" id="ARBA00031395"/>
    </source>
</evidence>
<dbReference type="Gene3D" id="3.30.70.1400">
    <property type="entry name" value="Aminomethyltransferase beta-barrel domains"/>
    <property type="match status" value="1"/>
</dbReference>
<dbReference type="InterPro" id="IPR006222">
    <property type="entry name" value="GCVT_N"/>
</dbReference>
<dbReference type="InterPro" id="IPR006223">
    <property type="entry name" value="GcvT"/>
</dbReference>
<comment type="subcellular location">
    <subcellularLocation>
        <location evidence="1 12">Mitochondrion</location>
    </subcellularLocation>
</comment>
<evidence type="ECO:0000259" key="13">
    <source>
        <dbReference type="Pfam" id="PF01571"/>
    </source>
</evidence>
<feature type="binding site" evidence="11">
    <location>
        <position position="202"/>
    </location>
    <ligand>
        <name>substrate</name>
    </ligand>
</feature>
<dbReference type="GO" id="GO:0005739">
    <property type="term" value="C:mitochondrion"/>
    <property type="evidence" value="ECO:0007669"/>
    <property type="project" value="UniProtKB-SubCell"/>
</dbReference>
<dbReference type="InterPro" id="IPR028896">
    <property type="entry name" value="GcvT/YgfZ/DmdA"/>
</dbReference>
<dbReference type="InterPro" id="IPR029043">
    <property type="entry name" value="GcvT/YgfZ_C"/>
</dbReference>
<gene>
    <name evidence="15" type="ORF">T552_04114</name>
</gene>
<sequence>MVAFAGYLMPVQYADQSISESHKHVRSRAGVFDVSHMFRRVFIFYRVSGTLSVSFLESLTPSDLYEMPLYSSLLSTLLNSNGGIEDDLMIYRHDKNEFYLVANAATREKNKAYFKKHLDLWDKSNVRLEELKDRCLLALQGMEFLLFLLYNHNLGPLSADILQTHTNTDLSNIKFGKCAFIKLAGSNVHISRTGYTGEDGFEISIPIENSVSTLEELLNTTKELKLAGLGARDSLRLEAGMCLYGTDIDHTVTPVEASLSWIIGKRRRAEGGFLGDKRILQQLQEGIQQRRIGLIVKEAPARCGAAILNIDGSETIGRITSGCPSPSLQKNIAMGYIKTGYHKKDTNVMVNVRGKLRNATIIKMPWVPNKYYR</sequence>
<dbReference type="Gene3D" id="2.40.30.110">
    <property type="entry name" value="Aminomethyltransferase beta-barrel domains"/>
    <property type="match status" value="1"/>
</dbReference>
<evidence type="ECO:0000256" key="2">
    <source>
        <dbReference type="ARBA" id="ARBA00008609"/>
    </source>
</evidence>
<dbReference type="PIRSF" id="PIRSF006487">
    <property type="entry name" value="GcvT"/>
    <property type="match status" value="1"/>
</dbReference>
<dbReference type="OrthoDB" id="10263536at2759"/>
<evidence type="ECO:0000256" key="11">
    <source>
        <dbReference type="PIRSR" id="PIRSR006487-1"/>
    </source>
</evidence>